<dbReference type="OrthoDB" id="8083053at2"/>
<dbReference type="eggNOG" id="ENOG502ZRGQ">
    <property type="taxonomic scope" value="Bacteria"/>
</dbReference>
<gene>
    <name evidence="2" type="ORF">EL18_00093</name>
</gene>
<reference evidence="2 3" key="1">
    <citation type="submission" date="2014-05" db="EMBL/GenBank/DDBJ databases">
        <title>Draft Genome Sequence of Nitratireductor basaltis Strain UMTGB225, A Marine Bacterium Isolated from Green Barrel Tunicate.</title>
        <authorList>
            <person name="Gan H.Y."/>
        </authorList>
    </citation>
    <scope>NUCLEOTIDE SEQUENCE [LARGE SCALE GENOMIC DNA]</scope>
    <source>
        <strain evidence="2 3">UMTGB225</strain>
    </source>
</reference>
<accession>A0A084U7Z3</accession>
<organism evidence="2 3">
    <name type="scientific">Nitratireductor basaltis</name>
    <dbReference type="NCBI Taxonomy" id="472175"/>
    <lineage>
        <taxon>Bacteria</taxon>
        <taxon>Pseudomonadati</taxon>
        <taxon>Pseudomonadota</taxon>
        <taxon>Alphaproteobacteria</taxon>
        <taxon>Hyphomicrobiales</taxon>
        <taxon>Phyllobacteriaceae</taxon>
        <taxon>Nitratireductor</taxon>
    </lineage>
</organism>
<dbReference type="SUPFAM" id="SSF50882">
    <property type="entry name" value="beta-Barrel protease inhibitors"/>
    <property type="match status" value="1"/>
</dbReference>
<feature type="chain" id="PRO_5001783135" description="Alkaline proteinase inhibitor/ Outer membrane lipoprotein Omp19 domain-containing protein" evidence="1">
    <location>
        <begin position="24"/>
        <end position="131"/>
    </location>
</feature>
<protein>
    <recommendedName>
        <fullName evidence="4">Alkaline proteinase inhibitor/ Outer membrane lipoprotein Omp19 domain-containing protein</fullName>
    </recommendedName>
</protein>
<evidence type="ECO:0000313" key="2">
    <source>
        <dbReference type="EMBL" id="KFB09079.1"/>
    </source>
</evidence>
<comment type="caution">
    <text evidence="2">The sequence shown here is derived from an EMBL/GenBank/DDBJ whole genome shotgun (WGS) entry which is preliminary data.</text>
</comment>
<proteinExistence type="predicted"/>
<evidence type="ECO:0000313" key="3">
    <source>
        <dbReference type="Proteomes" id="UP000053675"/>
    </source>
</evidence>
<dbReference type="RefSeq" id="WP_036478642.1">
    <property type="nucleotide sequence ID" value="NZ_JMQM01000001.1"/>
</dbReference>
<evidence type="ECO:0008006" key="4">
    <source>
        <dbReference type="Google" id="ProtNLM"/>
    </source>
</evidence>
<keyword evidence="3" id="KW-1185">Reference proteome</keyword>
<dbReference type="PATRIC" id="fig|472175.3.peg.94"/>
<dbReference type="GO" id="GO:0004866">
    <property type="term" value="F:endopeptidase inhibitor activity"/>
    <property type="evidence" value="ECO:0007669"/>
    <property type="project" value="InterPro"/>
</dbReference>
<sequence>MKLLVTGLLLAGLVGAAPLVLSAAEDDGAAAIVAAKSEVAQFRLSVAGHDETCTISSGKPTDVDNAVLVNGDCSSAVPALRKVRYWRKDGTGDLVLAADSGEVVAKFFAADGVAYESLKPVSPMMVLTAEN</sequence>
<dbReference type="Gene3D" id="2.40.128.10">
    <property type="match status" value="1"/>
</dbReference>
<dbReference type="Proteomes" id="UP000053675">
    <property type="component" value="Unassembled WGS sequence"/>
</dbReference>
<keyword evidence="1" id="KW-0732">Signal</keyword>
<name>A0A084U7Z3_9HYPH</name>
<dbReference type="InterPro" id="IPR016085">
    <property type="entry name" value="Protease_inh_B-barrel_dom"/>
</dbReference>
<evidence type="ECO:0000256" key="1">
    <source>
        <dbReference type="SAM" id="SignalP"/>
    </source>
</evidence>
<feature type="signal peptide" evidence="1">
    <location>
        <begin position="1"/>
        <end position="23"/>
    </location>
</feature>
<dbReference type="EMBL" id="JMQM01000001">
    <property type="protein sequence ID" value="KFB09079.1"/>
    <property type="molecule type" value="Genomic_DNA"/>
</dbReference>
<dbReference type="AlphaFoldDB" id="A0A084U7Z3"/>